<reference evidence="5" key="1">
    <citation type="journal article" date="2008" name="PLoS Genet.">
        <title>Genomic islands in the pathogenic filamentous fungus Aspergillus fumigatus.</title>
        <authorList>
            <person name="Fedorova N.D."/>
            <person name="Khaldi N."/>
            <person name="Joardar V.S."/>
            <person name="Maiti R."/>
            <person name="Amedeo P."/>
            <person name="Anderson M.J."/>
            <person name="Crabtree J."/>
            <person name="Silva J.C."/>
            <person name="Badger J.H."/>
            <person name="Albarraq A."/>
            <person name="Angiuoli S."/>
            <person name="Bussey H."/>
            <person name="Bowyer P."/>
            <person name="Cotty P.J."/>
            <person name="Dyer P.S."/>
            <person name="Egan A."/>
            <person name="Galens K."/>
            <person name="Fraser-Liggett C.M."/>
            <person name="Haas B.J."/>
            <person name="Inman J.M."/>
            <person name="Kent R."/>
            <person name="Lemieux S."/>
            <person name="Malavazi I."/>
            <person name="Orvis J."/>
            <person name="Roemer T."/>
            <person name="Ronning C.M."/>
            <person name="Sundaram J.P."/>
            <person name="Sutton G."/>
            <person name="Turner G."/>
            <person name="Venter J.C."/>
            <person name="White O.R."/>
            <person name="Whitty B.R."/>
            <person name="Youngman P."/>
            <person name="Wolfe K.H."/>
            <person name="Goldman G.H."/>
            <person name="Wortman J.R."/>
            <person name="Jiang B."/>
            <person name="Denning D.W."/>
            <person name="Nierman W.C."/>
        </authorList>
    </citation>
    <scope>NUCLEOTIDE SEQUENCE [LARGE SCALE GENOMIC DNA]</scope>
    <source>
        <strain evidence="5">ATCC 1020 / DSM 3700 / CBS 544.65 / FGSC A1164 / JCM 1740 / NRRL 181 / WB 181</strain>
    </source>
</reference>
<keyword evidence="2" id="KW-0812">Transmembrane</keyword>
<sequence length="296" mass="31308">MRVTVMFTSLAAIQLVVCQSNFNGSGEYNLSTATRSPHSQKSKPDGSHLSRLERRFGEWILKRDTTTIADAVTSTTATETVTSATTSDSDATTTSESTTTSSSETSSSFTTSTAAATTTLTTTSSTSSSTATSSSSASSAASTTTTTATTTTIVSTTTPTPTESAELKEWNHRGTIAAIVTFSILGSFFVGACIARCFRNRAKKRHIEARKQPDQDSSLSMLAPTAENGKSAIQVKLDRESIMFCDERSVPSLSGQSYWQGSVGHSSMPSEDMGRSMSSGRHTPLGVREQHGTAEV</sequence>
<dbReference type="eggNOG" id="ENOG502SEXN">
    <property type="taxonomic scope" value="Eukaryota"/>
</dbReference>
<proteinExistence type="predicted"/>
<dbReference type="GeneID" id="4585245"/>
<feature type="compositionally biased region" description="Low complexity" evidence="1">
    <location>
        <begin position="76"/>
        <end position="164"/>
    </location>
</feature>
<gene>
    <name evidence="4" type="ORF">NFIA_004450</name>
</gene>
<evidence type="ECO:0000313" key="5">
    <source>
        <dbReference type="Proteomes" id="UP000006702"/>
    </source>
</evidence>
<feature type="transmembrane region" description="Helical" evidence="2">
    <location>
        <begin position="176"/>
        <end position="198"/>
    </location>
</feature>
<feature type="region of interest" description="Disordered" evidence="1">
    <location>
        <begin position="31"/>
        <end position="50"/>
    </location>
</feature>
<dbReference type="Proteomes" id="UP000006702">
    <property type="component" value="Unassembled WGS sequence"/>
</dbReference>
<dbReference type="HOGENOM" id="CLU_056568_0_0_1"/>
<dbReference type="AlphaFoldDB" id="A1DK49"/>
<dbReference type="OMA" id="VIYCARD"/>
<feature type="signal peptide" evidence="3">
    <location>
        <begin position="1"/>
        <end position="18"/>
    </location>
</feature>
<feature type="region of interest" description="Disordered" evidence="1">
    <location>
        <begin position="261"/>
        <end position="296"/>
    </location>
</feature>
<protein>
    <submittedName>
        <fullName evidence="4">Uncharacterized protein</fullName>
    </submittedName>
</protein>
<dbReference type="RefSeq" id="XP_001258985.1">
    <property type="nucleotide sequence ID" value="XM_001258984.1"/>
</dbReference>
<keyword evidence="3" id="KW-0732">Signal</keyword>
<dbReference type="EMBL" id="DS027697">
    <property type="protein sequence ID" value="EAW17088.1"/>
    <property type="molecule type" value="Genomic_DNA"/>
</dbReference>
<evidence type="ECO:0000256" key="3">
    <source>
        <dbReference type="SAM" id="SignalP"/>
    </source>
</evidence>
<evidence type="ECO:0000256" key="1">
    <source>
        <dbReference type="SAM" id="MobiDB-lite"/>
    </source>
</evidence>
<name>A1DK49_NEOFI</name>
<evidence type="ECO:0000256" key="2">
    <source>
        <dbReference type="SAM" id="Phobius"/>
    </source>
</evidence>
<dbReference type="OrthoDB" id="4366245at2759"/>
<accession>A1DK49</accession>
<keyword evidence="2" id="KW-0472">Membrane</keyword>
<dbReference type="KEGG" id="nfi:NFIA_004450"/>
<feature type="region of interest" description="Disordered" evidence="1">
    <location>
        <begin position="76"/>
        <end position="166"/>
    </location>
</feature>
<dbReference type="VEuPathDB" id="FungiDB:NFIA_004450"/>
<feature type="chain" id="PRO_5002633864" evidence="3">
    <location>
        <begin position="19"/>
        <end position="296"/>
    </location>
</feature>
<evidence type="ECO:0000313" key="4">
    <source>
        <dbReference type="EMBL" id="EAW17088.1"/>
    </source>
</evidence>
<organism evidence="4 5">
    <name type="scientific">Neosartorya fischeri (strain ATCC 1020 / DSM 3700 / CBS 544.65 / FGSC A1164 / JCM 1740 / NRRL 181 / WB 181)</name>
    <name type="common">Aspergillus fischerianus</name>
    <dbReference type="NCBI Taxonomy" id="331117"/>
    <lineage>
        <taxon>Eukaryota</taxon>
        <taxon>Fungi</taxon>
        <taxon>Dikarya</taxon>
        <taxon>Ascomycota</taxon>
        <taxon>Pezizomycotina</taxon>
        <taxon>Eurotiomycetes</taxon>
        <taxon>Eurotiomycetidae</taxon>
        <taxon>Eurotiales</taxon>
        <taxon>Aspergillaceae</taxon>
        <taxon>Aspergillus</taxon>
        <taxon>Aspergillus subgen. Fumigati</taxon>
    </lineage>
</organism>
<keyword evidence="2" id="KW-1133">Transmembrane helix</keyword>
<keyword evidence="5" id="KW-1185">Reference proteome</keyword>